<dbReference type="PANTHER" id="PTHR46148">
    <property type="entry name" value="CHROMO DOMAIN-CONTAINING PROTEIN"/>
    <property type="match status" value="1"/>
</dbReference>
<comment type="caution">
    <text evidence="2">The sequence shown here is derived from an EMBL/GenBank/DDBJ whole genome shotgun (WGS) entry which is preliminary data.</text>
</comment>
<evidence type="ECO:0000313" key="2">
    <source>
        <dbReference type="EMBL" id="KAI5322909.1"/>
    </source>
</evidence>
<evidence type="ECO:0000259" key="1">
    <source>
        <dbReference type="Pfam" id="PF24626"/>
    </source>
</evidence>
<reference evidence="2 3" key="1">
    <citation type="journal article" date="2022" name="G3 (Bethesda)">
        <title>Whole-genome sequence and methylome profiling of the almond [Prunus dulcis (Mill.) D.A. Webb] cultivar 'Nonpareil'.</title>
        <authorList>
            <person name="D'Amico-Willman K.M."/>
            <person name="Ouma W.Z."/>
            <person name="Meulia T."/>
            <person name="Sideli G.M."/>
            <person name="Gradziel T.M."/>
            <person name="Fresnedo-Ramirez J."/>
        </authorList>
    </citation>
    <scope>NUCLEOTIDE SEQUENCE [LARGE SCALE GENOMIC DNA]</scope>
    <source>
        <strain evidence="2">Clone GOH B32 T37-40</strain>
    </source>
</reference>
<sequence length="128" mass="14885">MCHNTAHKHSEHEFQVGDWVYLRLHPYRQSSVSKTHCPKLTPRYYGPYKVLARVGKVTYTLQLPSTSRIHSTFHVSLLKPKIGPHVTHSPTLPPFNFAGQILWTPENVLQQGMCTRNNTDVIRWLIKW</sequence>
<proteinExistence type="predicted"/>
<protein>
    <recommendedName>
        <fullName evidence="1">Tf2-1-like SH3-like domain-containing protein</fullName>
    </recommendedName>
</protein>
<gene>
    <name evidence="2" type="ORF">L3X38_031981</name>
</gene>
<dbReference type="EMBL" id="JAJFAZ020000006">
    <property type="protein sequence ID" value="KAI5322909.1"/>
    <property type="molecule type" value="Genomic_DNA"/>
</dbReference>
<evidence type="ECO:0000313" key="3">
    <source>
        <dbReference type="Proteomes" id="UP001054821"/>
    </source>
</evidence>
<name>A0AAD4VEM5_PRUDU</name>
<dbReference type="InterPro" id="IPR056924">
    <property type="entry name" value="SH3_Tf2-1"/>
</dbReference>
<dbReference type="PANTHER" id="PTHR46148:SF52">
    <property type="entry name" value="OS04G0603800 PROTEIN"/>
    <property type="match status" value="1"/>
</dbReference>
<dbReference type="AlphaFoldDB" id="A0AAD4VEM5"/>
<feature type="domain" description="Tf2-1-like SH3-like" evidence="1">
    <location>
        <begin position="17"/>
        <end position="80"/>
    </location>
</feature>
<dbReference type="Proteomes" id="UP001054821">
    <property type="component" value="Chromosome 6"/>
</dbReference>
<dbReference type="Gene3D" id="2.30.30.850">
    <property type="match status" value="1"/>
</dbReference>
<keyword evidence="3" id="KW-1185">Reference proteome</keyword>
<organism evidence="2 3">
    <name type="scientific">Prunus dulcis</name>
    <name type="common">Almond</name>
    <name type="synonym">Amygdalus dulcis</name>
    <dbReference type="NCBI Taxonomy" id="3755"/>
    <lineage>
        <taxon>Eukaryota</taxon>
        <taxon>Viridiplantae</taxon>
        <taxon>Streptophyta</taxon>
        <taxon>Embryophyta</taxon>
        <taxon>Tracheophyta</taxon>
        <taxon>Spermatophyta</taxon>
        <taxon>Magnoliopsida</taxon>
        <taxon>eudicotyledons</taxon>
        <taxon>Gunneridae</taxon>
        <taxon>Pentapetalae</taxon>
        <taxon>rosids</taxon>
        <taxon>fabids</taxon>
        <taxon>Rosales</taxon>
        <taxon>Rosaceae</taxon>
        <taxon>Amygdaloideae</taxon>
        <taxon>Amygdaleae</taxon>
        <taxon>Prunus</taxon>
    </lineage>
</organism>
<dbReference type="Pfam" id="PF24626">
    <property type="entry name" value="SH3_Tf2-1"/>
    <property type="match status" value="1"/>
</dbReference>
<accession>A0AAD4VEM5</accession>